<name>A0ABN5VS45_9ACTN</name>
<evidence type="ECO:0000259" key="4">
    <source>
        <dbReference type="Pfam" id="PF04324"/>
    </source>
</evidence>
<dbReference type="Proteomes" id="UP001321542">
    <property type="component" value="Chromosome"/>
</dbReference>
<dbReference type="InterPro" id="IPR007419">
    <property type="entry name" value="BFD-like_2Fe2S-bd_dom"/>
</dbReference>
<feature type="domain" description="FAD/NAD(P)-binding" evidence="5">
    <location>
        <begin position="3"/>
        <end position="287"/>
    </location>
</feature>
<dbReference type="PANTHER" id="PTHR43429:SF3">
    <property type="entry name" value="NITRITE REDUCTASE [NAD(P)H]"/>
    <property type="match status" value="1"/>
</dbReference>
<gene>
    <name evidence="6" type="ORF">SGFS_074130</name>
</gene>
<organism evidence="6 7">
    <name type="scientific">Streptomyces graminofaciens</name>
    <dbReference type="NCBI Taxonomy" id="68212"/>
    <lineage>
        <taxon>Bacteria</taxon>
        <taxon>Bacillati</taxon>
        <taxon>Actinomycetota</taxon>
        <taxon>Actinomycetes</taxon>
        <taxon>Kitasatosporales</taxon>
        <taxon>Streptomycetaceae</taxon>
        <taxon>Streptomyces</taxon>
    </lineage>
</organism>
<evidence type="ECO:0000256" key="3">
    <source>
        <dbReference type="ARBA" id="ARBA00022827"/>
    </source>
</evidence>
<keyword evidence="3" id="KW-0274">FAD</keyword>
<dbReference type="RefSeq" id="WP_286256386.1">
    <property type="nucleotide sequence ID" value="NZ_AP018448.1"/>
</dbReference>
<evidence type="ECO:0000259" key="5">
    <source>
        <dbReference type="Pfam" id="PF07992"/>
    </source>
</evidence>
<reference evidence="6 7" key="2">
    <citation type="journal article" date="2023" name="ChemBioChem">
        <title>Acyltransferase Domain Exchange between Two Independent Type I Polyketide Synthases in the Same Producer Strain of Macrolide Antibiotics.</title>
        <authorList>
            <person name="Kudo F."/>
            <person name="Kishikawa K."/>
            <person name="Tsuboi K."/>
            <person name="Kido T."/>
            <person name="Usui T."/>
            <person name="Hashimoto J."/>
            <person name="Shin-Ya K."/>
            <person name="Miyanaga A."/>
            <person name="Eguchi T."/>
        </authorList>
    </citation>
    <scope>NUCLEOTIDE SEQUENCE [LARGE SCALE GENOMIC DNA]</scope>
    <source>
        <strain evidence="6 7">A-8890</strain>
    </source>
</reference>
<dbReference type="Pfam" id="PF07992">
    <property type="entry name" value="Pyr_redox_2"/>
    <property type="match status" value="1"/>
</dbReference>
<comment type="cofactor">
    <cofactor evidence="1">
        <name>FAD</name>
        <dbReference type="ChEBI" id="CHEBI:57692"/>
    </cofactor>
</comment>
<protein>
    <submittedName>
        <fullName evidence="6">Uncharacterized protein</fullName>
    </submittedName>
</protein>
<dbReference type="InterPro" id="IPR036188">
    <property type="entry name" value="FAD/NAD-bd_sf"/>
</dbReference>
<evidence type="ECO:0000313" key="7">
    <source>
        <dbReference type="Proteomes" id="UP001321542"/>
    </source>
</evidence>
<keyword evidence="7" id="KW-1185">Reference proteome</keyword>
<dbReference type="PRINTS" id="PR00368">
    <property type="entry name" value="FADPNR"/>
</dbReference>
<accession>A0ABN5VS45</accession>
<dbReference type="PANTHER" id="PTHR43429">
    <property type="entry name" value="PYRIDINE NUCLEOTIDE-DISULFIDE OXIDOREDUCTASE DOMAIN-CONTAINING"/>
    <property type="match status" value="1"/>
</dbReference>
<dbReference type="Gene3D" id="3.50.50.60">
    <property type="entry name" value="FAD/NAD(P)-binding domain"/>
    <property type="match status" value="2"/>
</dbReference>
<keyword evidence="2" id="KW-0285">Flavoprotein</keyword>
<proteinExistence type="predicted"/>
<evidence type="ECO:0000313" key="6">
    <source>
        <dbReference type="EMBL" id="BBC36119.1"/>
    </source>
</evidence>
<evidence type="ECO:0000256" key="2">
    <source>
        <dbReference type="ARBA" id="ARBA00022630"/>
    </source>
</evidence>
<dbReference type="Gene3D" id="1.10.10.1100">
    <property type="entry name" value="BFD-like [2Fe-2S]-binding domain"/>
    <property type="match status" value="1"/>
</dbReference>
<dbReference type="PRINTS" id="PR00411">
    <property type="entry name" value="PNDRDTASEI"/>
</dbReference>
<dbReference type="InterPro" id="IPR023753">
    <property type="entry name" value="FAD/NAD-binding_dom"/>
</dbReference>
<dbReference type="InterPro" id="IPR041854">
    <property type="entry name" value="BFD-like_2Fe2S-bd_dom_sf"/>
</dbReference>
<reference evidence="6 7" key="1">
    <citation type="journal article" date="2010" name="ChemBioChem">
        <title>Cloning and characterization of the biosynthetic gene cluster of 16-membered macrolide antibiotic FD-891: involvement of a dual functional cytochrome P450 monooxygenase catalyzing epoxidation and hydroxylation.</title>
        <authorList>
            <person name="Kudo F."/>
            <person name="Motegi A."/>
            <person name="Mizoue K."/>
            <person name="Eguchi T."/>
        </authorList>
    </citation>
    <scope>NUCLEOTIDE SEQUENCE [LARGE SCALE GENOMIC DNA]</scope>
    <source>
        <strain evidence="6 7">A-8890</strain>
    </source>
</reference>
<sequence length="469" mass="48752">MSRILVVGNGPAAHRLADRLRHHGHTGPLTVLGAEPSPVHHRPLLSDVVAGLLPAEAVRLPPPPDTRVHTGTVVTGIDRPRHEVRAERDGIETVHSYDTLVLATGARAVVPAVVGATGADGRLAAGVTTLRTAADCARITGDSVVVLGGGPLGVETAFALAARSTHTTLVCAHPHPLHERLGAPCSGMLTEELERAGVTVLGGRTVVRRTPGRVLLDDGTTLRADTLVLCTGATPDVRLARAAGLPVRHGILVDDRLSAGDPHVHAVGDCAEHDGRTLGGIEVAHAQADALAGILTGRATAYLPAASTFRLRARAVDVSCIGSPADFDEPGARTVTFTDRSGRRHARLALRDEHLIAAVLFGVPEAIAALGVTHRQGRRVPSDRLGLLLGRPVTPAPTGAETDEDALICLCNSVRRRALAKAWRAGARTVTALADATRVATGCGGCGPAVARLCDTWERADRNAPEGAR</sequence>
<dbReference type="SUPFAM" id="SSF51905">
    <property type="entry name" value="FAD/NAD(P)-binding domain"/>
    <property type="match status" value="1"/>
</dbReference>
<feature type="domain" description="BFD-like [2Fe-2S]-binding" evidence="4">
    <location>
        <begin position="407"/>
        <end position="453"/>
    </location>
</feature>
<dbReference type="InterPro" id="IPR050260">
    <property type="entry name" value="FAD-bd_OxRdtase"/>
</dbReference>
<dbReference type="EMBL" id="AP018448">
    <property type="protein sequence ID" value="BBC36119.1"/>
    <property type="molecule type" value="Genomic_DNA"/>
</dbReference>
<evidence type="ECO:0000256" key="1">
    <source>
        <dbReference type="ARBA" id="ARBA00001974"/>
    </source>
</evidence>
<dbReference type="Pfam" id="PF04324">
    <property type="entry name" value="Fer2_BFD"/>
    <property type="match status" value="1"/>
</dbReference>